<evidence type="ECO:0000313" key="1">
    <source>
        <dbReference type="EMBL" id="MDV7268314.1"/>
    </source>
</evidence>
<organism evidence="1 2">
    <name type="scientific">Rhodococcus oxybenzonivorans</name>
    <dbReference type="NCBI Taxonomy" id="1990687"/>
    <lineage>
        <taxon>Bacteria</taxon>
        <taxon>Bacillati</taxon>
        <taxon>Actinomycetota</taxon>
        <taxon>Actinomycetes</taxon>
        <taxon>Mycobacteriales</taxon>
        <taxon>Nocardiaceae</taxon>
        <taxon>Rhodococcus</taxon>
    </lineage>
</organism>
<accession>A0AAE5A9Y1</accession>
<sequence length="101" mass="11352">MATDYDAPRLSGPDDLVEESLDQLETRKEPQSPEVDIDLDEADVMESFELPGADLSSEELMVKVVPKRSDEFTCTSCFLVHHRSRLAERTESRMICGDCAD</sequence>
<protein>
    <submittedName>
        <fullName evidence="1">DUF4193 domain-containing protein</fullName>
    </submittedName>
</protein>
<evidence type="ECO:0000313" key="2">
    <source>
        <dbReference type="Proteomes" id="UP001185863"/>
    </source>
</evidence>
<dbReference type="RefSeq" id="WP_317747203.1">
    <property type="nucleotide sequence ID" value="NZ_JAWLUP010000147.1"/>
</dbReference>
<comment type="caution">
    <text evidence="1">The sequence shown here is derived from an EMBL/GenBank/DDBJ whole genome shotgun (WGS) entry which is preliminary data.</text>
</comment>
<name>A0AAE5A9Y1_9NOCA</name>
<dbReference type="InterPro" id="IPR025242">
    <property type="entry name" value="DUF4193"/>
</dbReference>
<gene>
    <name evidence="1" type="ORF">R4315_27735</name>
</gene>
<dbReference type="EMBL" id="JAWLUP010000147">
    <property type="protein sequence ID" value="MDV7268314.1"/>
    <property type="molecule type" value="Genomic_DNA"/>
</dbReference>
<reference evidence="1" key="1">
    <citation type="submission" date="2023-10" db="EMBL/GenBank/DDBJ databases">
        <title>Development of a sustainable strategy for remediation of hydrocarbon-contaminated territories based on the waste exchange concept.</title>
        <authorList>
            <person name="Krivoruchko A."/>
        </authorList>
    </citation>
    <scope>NUCLEOTIDE SEQUENCE</scope>
    <source>
        <strain evidence="1">IEGM 68</strain>
    </source>
</reference>
<dbReference type="Proteomes" id="UP001185863">
    <property type="component" value="Unassembled WGS sequence"/>
</dbReference>
<proteinExistence type="predicted"/>
<dbReference type="Pfam" id="PF13834">
    <property type="entry name" value="DUF4193"/>
    <property type="match status" value="1"/>
</dbReference>
<dbReference type="AlphaFoldDB" id="A0AAE5A9Y1"/>